<reference evidence="5 6" key="1">
    <citation type="journal article" date="2015" name="Nat. Commun.">
        <title>Lucilia cuprina genome unlocks parasitic fly biology to underpin future interventions.</title>
        <authorList>
            <person name="Anstead C.A."/>
            <person name="Korhonen P.K."/>
            <person name="Young N.D."/>
            <person name="Hall R.S."/>
            <person name="Jex A.R."/>
            <person name="Murali S.C."/>
            <person name="Hughes D.S."/>
            <person name="Lee S.F."/>
            <person name="Perry T."/>
            <person name="Stroehlein A.J."/>
            <person name="Ansell B.R."/>
            <person name="Breugelmans B."/>
            <person name="Hofmann A."/>
            <person name="Qu J."/>
            <person name="Dugan S."/>
            <person name="Lee S.L."/>
            <person name="Chao H."/>
            <person name="Dinh H."/>
            <person name="Han Y."/>
            <person name="Doddapaneni H.V."/>
            <person name="Worley K.C."/>
            <person name="Muzny D.M."/>
            <person name="Ioannidis P."/>
            <person name="Waterhouse R.M."/>
            <person name="Zdobnov E.M."/>
            <person name="James P.J."/>
            <person name="Bagnall N.H."/>
            <person name="Kotze A.C."/>
            <person name="Gibbs R.A."/>
            <person name="Richards S."/>
            <person name="Batterham P."/>
            <person name="Gasser R.B."/>
        </authorList>
    </citation>
    <scope>NUCLEOTIDE SEQUENCE [LARGE SCALE GENOMIC DNA]</scope>
    <source>
        <strain evidence="5 6">LS</strain>
        <tissue evidence="5">Full body</tissue>
    </source>
</reference>
<feature type="coiled-coil region" evidence="4">
    <location>
        <begin position="78"/>
        <end position="152"/>
    </location>
</feature>
<proteinExistence type="predicted"/>
<evidence type="ECO:0000256" key="2">
    <source>
        <dbReference type="ARBA" id="ARBA00022771"/>
    </source>
</evidence>
<accession>A0A0L0CL40</accession>
<name>A0A0L0CL40_LUCCU</name>
<organism evidence="5 6">
    <name type="scientific">Lucilia cuprina</name>
    <name type="common">Green bottle fly</name>
    <name type="synonym">Australian sheep blowfly</name>
    <dbReference type="NCBI Taxonomy" id="7375"/>
    <lineage>
        <taxon>Eukaryota</taxon>
        <taxon>Metazoa</taxon>
        <taxon>Ecdysozoa</taxon>
        <taxon>Arthropoda</taxon>
        <taxon>Hexapoda</taxon>
        <taxon>Insecta</taxon>
        <taxon>Pterygota</taxon>
        <taxon>Neoptera</taxon>
        <taxon>Endopterygota</taxon>
        <taxon>Diptera</taxon>
        <taxon>Brachycera</taxon>
        <taxon>Muscomorpha</taxon>
        <taxon>Oestroidea</taxon>
        <taxon>Calliphoridae</taxon>
        <taxon>Luciliinae</taxon>
        <taxon>Lucilia</taxon>
    </lineage>
</organism>
<evidence type="ECO:0000313" key="5">
    <source>
        <dbReference type="EMBL" id="KNC33078.1"/>
    </source>
</evidence>
<gene>
    <name evidence="5" type="ORF">FF38_13125</name>
</gene>
<keyword evidence="4" id="KW-0175">Coiled coil</keyword>
<keyword evidence="6" id="KW-1185">Reference proteome</keyword>
<evidence type="ECO:0008006" key="7">
    <source>
        <dbReference type="Google" id="ProtNLM"/>
    </source>
</evidence>
<dbReference type="InterPro" id="IPR011011">
    <property type="entry name" value="Znf_FYVE_PHD"/>
</dbReference>
<sequence>MPSKAPPTGALSCFKCKTALNRSDKKIKCGFCRKSFHINCAIAMTPGLTKEMAENMVEYSEALLFKCETCKSGNTPNLSDVVAKLNDMENRIEQLPNQVSTEISIHLEEMSTKINNCLTKIDNLEEKTSTKIKQLQIENNSLQRQLNRADITLAGIPSKLNSEKLIQLVMNIGKHYNIDLSESEINTCCWIQKKKSVLIKFNNIFKRDLIMKKYYENHDLKLSHIYKTNSATADTNDIEAGETENGNEIESRVFLNDNLTKTASRIKYLCRKLMREKKIKKFKLFNWNEPQAKLTFDNGSEKLVNVEELLTI</sequence>
<dbReference type="InterPro" id="IPR019786">
    <property type="entry name" value="Zinc_finger_PHD-type_CS"/>
</dbReference>
<evidence type="ECO:0000256" key="4">
    <source>
        <dbReference type="SAM" id="Coils"/>
    </source>
</evidence>
<dbReference type="AlphaFoldDB" id="A0A0L0CL40"/>
<evidence type="ECO:0000313" key="6">
    <source>
        <dbReference type="Proteomes" id="UP000037069"/>
    </source>
</evidence>
<dbReference type="GO" id="GO:0008270">
    <property type="term" value="F:zinc ion binding"/>
    <property type="evidence" value="ECO:0007669"/>
    <property type="project" value="UniProtKB-KW"/>
</dbReference>
<dbReference type="Proteomes" id="UP000037069">
    <property type="component" value="Unassembled WGS sequence"/>
</dbReference>
<dbReference type="PROSITE" id="PS01359">
    <property type="entry name" value="ZF_PHD_1"/>
    <property type="match status" value="1"/>
</dbReference>
<dbReference type="EMBL" id="JRES01000236">
    <property type="protein sequence ID" value="KNC33078.1"/>
    <property type="molecule type" value="Genomic_DNA"/>
</dbReference>
<dbReference type="OrthoDB" id="8048014at2759"/>
<keyword evidence="2" id="KW-0863">Zinc-finger</keyword>
<keyword evidence="1" id="KW-0479">Metal-binding</keyword>
<evidence type="ECO:0000256" key="3">
    <source>
        <dbReference type="ARBA" id="ARBA00022833"/>
    </source>
</evidence>
<evidence type="ECO:0000256" key="1">
    <source>
        <dbReference type="ARBA" id="ARBA00022723"/>
    </source>
</evidence>
<comment type="caution">
    <text evidence="5">The sequence shown here is derived from an EMBL/GenBank/DDBJ whole genome shotgun (WGS) entry which is preliminary data.</text>
</comment>
<protein>
    <recommendedName>
        <fullName evidence="7">PHD-type domain-containing protein</fullName>
    </recommendedName>
</protein>
<dbReference type="SUPFAM" id="SSF57903">
    <property type="entry name" value="FYVE/PHD zinc finger"/>
    <property type="match status" value="1"/>
</dbReference>
<keyword evidence="3" id="KW-0862">Zinc</keyword>